<evidence type="ECO:0000259" key="3">
    <source>
        <dbReference type="Pfam" id="PF08514"/>
    </source>
</evidence>
<dbReference type="Proteomes" id="UP001066276">
    <property type="component" value="Chromosome 2_1"/>
</dbReference>
<feature type="region of interest" description="Disordered" evidence="2">
    <location>
        <begin position="1"/>
        <end position="29"/>
    </location>
</feature>
<name>A0AAV7V867_PLEWA</name>
<evidence type="ECO:0000256" key="2">
    <source>
        <dbReference type="SAM" id="MobiDB-lite"/>
    </source>
</evidence>
<accession>A0AAV7V867</accession>
<proteinExistence type="inferred from homology"/>
<dbReference type="EMBL" id="JANPWB010000003">
    <property type="protein sequence ID" value="KAJ1197718.1"/>
    <property type="molecule type" value="Genomic_DNA"/>
</dbReference>
<organism evidence="4 5">
    <name type="scientific">Pleurodeles waltl</name>
    <name type="common">Iberian ribbed newt</name>
    <dbReference type="NCBI Taxonomy" id="8319"/>
    <lineage>
        <taxon>Eukaryota</taxon>
        <taxon>Metazoa</taxon>
        <taxon>Chordata</taxon>
        <taxon>Craniata</taxon>
        <taxon>Vertebrata</taxon>
        <taxon>Euteleostomi</taxon>
        <taxon>Amphibia</taxon>
        <taxon>Batrachia</taxon>
        <taxon>Caudata</taxon>
        <taxon>Salamandroidea</taxon>
        <taxon>Salamandridae</taxon>
        <taxon>Pleurodelinae</taxon>
        <taxon>Pleurodeles</taxon>
    </lineage>
</organism>
<dbReference type="GO" id="GO:0003682">
    <property type="term" value="F:chromatin binding"/>
    <property type="evidence" value="ECO:0007669"/>
    <property type="project" value="TreeGrafter"/>
</dbReference>
<evidence type="ECO:0000313" key="4">
    <source>
        <dbReference type="EMBL" id="KAJ1197718.1"/>
    </source>
</evidence>
<dbReference type="PANTHER" id="PTHR11199:SF3">
    <property type="entry name" value="COHESIN SUBUNIT SA-2"/>
    <property type="match status" value="1"/>
</dbReference>
<feature type="non-terminal residue" evidence="4">
    <location>
        <position position="354"/>
    </location>
</feature>
<comment type="caution">
    <text evidence="4">The sequence shown here is derived from an EMBL/GenBank/DDBJ whole genome shotgun (WGS) entry which is preliminary data.</text>
</comment>
<dbReference type="GO" id="GO:0008278">
    <property type="term" value="C:cohesin complex"/>
    <property type="evidence" value="ECO:0007669"/>
    <property type="project" value="TreeGrafter"/>
</dbReference>
<dbReference type="Pfam" id="PF08514">
    <property type="entry name" value="STAG"/>
    <property type="match status" value="1"/>
</dbReference>
<dbReference type="GO" id="GO:0007062">
    <property type="term" value="P:sister chromatid cohesion"/>
    <property type="evidence" value="ECO:0007669"/>
    <property type="project" value="TreeGrafter"/>
</dbReference>
<feature type="region of interest" description="Disordered" evidence="2">
    <location>
        <begin position="170"/>
        <end position="200"/>
    </location>
</feature>
<reference evidence="4" key="1">
    <citation type="journal article" date="2022" name="bioRxiv">
        <title>Sequencing and chromosome-scale assembly of the giantPleurodeles waltlgenome.</title>
        <authorList>
            <person name="Brown T."/>
            <person name="Elewa A."/>
            <person name="Iarovenko S."/>
            <person name="Subramanian E."/>
            <person name="Araus A.J."/>
            <person name="Petzold A."/>
            <person name="Susuki M."/>
            <person name="Suzuki K.-i.T."/>
            <person name="Hayashi T."/>
            <person name="Toyoda A."/>
            <person name="Oliveira C."/>
            <person name="Osipova E."/>
            <person name="Leigh N.D."/>
            <person name="Simon A."/>
            <person name="Yun M.H."/>
        </authorList>
    </citation>
    <scope>NUCLEOTIDE SEQUENCE</scope>
    <source>
        <strain evidence="4">20211129_DDA</strain>
        <tissue evidence="4">Liver</tissue>
    </source>
</reference>
<protein>
    <recommendedName>
        <fullName evidence="3">STAG domain-containing protein</fullName>
    </recommendedName>
</protein>
<dbReference type="AlphaFoldDB" id="A0AAV7V867"/>
<sequence length="354" mass="39252">NRKRQTRKQASSKHYKSNHRGLPQPKTGGALPQLEIAVFAGRQVAPALSTQPGVPELEALATILEHQKKPALHPPPPLSNRTPVRAICGLAPRKALVKELAQVASFSEDCQKKMIAAPEIPTDFSLLQPLDSNIHDMGPLSCNAVPRETETHFSSDTDFDDIDGKNLKQGKGKTCKKGKKGLGEKGKGVVNEMGKPGGPNWMNGHHQQNGIENMMLFEVVKLGKSAMQSVVDDWIESYKHERDVALLDLINFFIQCSGCKGVVSGDMFRHMQNSEIIRKMTEEFDEDSGDYPLTIAGPQWKKFKSSFCEFIGVLVRQCQYSIIYDEYMMDTVISLLTGLSDSQVRAFRHTSTLA</sequence>
<dbReference type="InterPro" id="IPR013721">
    <property type="entry name" value="STAG"/>
</dbReference>
<dbReference type="InterPro" id="IPR039662">
    <property type="entry name" value="Cohesin_Scc3/SA"/>
</dbReference>
<feature type="non-terminal residue" evidence="4">
    <location>
        <position position="1"/>
    </location>
</feature>
<comment type="similarity">
    <text evidence="1">Belongs to the SCC3 family.</text>
</comment>
<dbReference type="GO" id="GO:0000785">
    <property type="term" value="C:chromatin"/>
    <property type="evidence" value="ECO:0007669"/>
    <property type="project" value="TreeGrafter"/>
</dbReference>
<evidence type="ECO:0000256" key="1">
    <source>
        <dbReference type="ARBA" id="ARBA00005486"/>
    </source>
</evidence>
<feature type="compositionally biased region" description="Basic residues" evidence="2">
    <location>
        <begin position="170"/>
        <end position="180"/>
    </location>
</feature>
<keyword evidence="5" id="KW-1185">Reference proteome</keyword>
<dbReference type="PANTHER" id="PTHR11199">
    <property type="entry name" value="STROMAL ANTIGEN"/>
    <property type="match status" value="1"/>
</dbReference>
<feature type="compositionally biased region" description="Basic residues" evidence="2">
    <location>
        <begin position="1"/>
        <end position="19"/>
    </location>
</feature>
<gene>
    <name evidence="4" type="ORF">NDU88_001572</name>
</gene>
<dbReference type="GO" id="GO:0005634">
    <property type="term" value="C:nucleus"/>
    <property type="evidence" value="ECO:0007669"/>
    <property type="project" value="TreeGrafter"/>
</dbReference>
<feature type="domain" description="STAG" evidence="3">
    <location>
        <begin position="290"/>
        <end position="354"/>
    </location>
</feature>
<evidence type="ECO:0000313" key="5">
    <source>
        <dbReference type="Proteomes" id="UP001066276"/>
    </source>
</evidence>